<accession>A0A3L8PL51</accession>
<dbReference type="AlphaFoldDB" id="A0A3L8PL51"/>
<feature type="domain" description="Nucleoside phosphorylase" evidence="1">
    <location>
        <begin position="23"/>
        <end position="156"/>
    </location>
</feature>
<dbReference type="Gene3D" id="3.40.50.1580">
    <property type="entry name" value="Nucleoside phosphorylase domain"/>
    <property type="match status" value="1"/>
</dbReference>
<dbReference type="SUPFAM" id="SSF53167">
    <property type="entry name" value="Purine and uridine phosphorylases"/>
    <property type="match status" value="1"/>
</dbReference>
<dbReference type="RefSeq" id="WP_121795288.1">
    <property type="nucleotide sequence ID" value="NZ_RDBF01000013.1"/>
</dbReference>
<evidence type="ECO:0000313" key="2">
    <source>
        <dbReference type="EMBL" id="RLV54792.1"/>
    </source>
</evidence>
<name>A0A3L8PL51_9ACTN</name>
<dbReference type="GO" id="GO:0005829">
    <property type="term" value="C:cytosol"/>
    <property type="evidence" value="ECO:0007669"/>
    <property type="project" value="TreeGrafter"/>
</dbReference>
<dbReference type="GO" id="GO:0008930">
    <property type="term" value="F:methylthioadenosine nucleosidase activity"/>
    <property type="evidence" value="ECO:0007669"/>
    <property type="project" value="TreeGrafter"/>
</dbReference>
<dbReference type="Proteomes" id="UP000282515">
    <property type="component" value="Unassembled WGS sequence"/>
</dbReference>
<reference evidence="2 3" key="1">
    <citation type="submission" date="2018-10" db="EMBL/GenBank/DDBJ databases">
        <title>Aeromicrobium sp. 9W16Y-2 whole genome shotgun sequence.</title>
        <authorList>
            <person name="Li F."/>
        </authorList>
    </citation>
    <scope>NUCLEOTIDE SEQUENCE [LARGE SCALE GENOMIC DNA]</scope>
    <source>
        <strain evidence="2 3">9W16Y-2</strain>
    </source>
</reference>
<organism evidence="2 3">
    <name type="scientific">Aeromicrobium phragmitis</name>
    <dbReference type="NCBI Taxonomy" id="2478914"/>
    <lineage>
        <taxon>Bacteria</taxon>
        <taxon>Bacillati</taxon>
        <taxon>Actinomycetota</taxon>
        <taxon>Actinomycetes</taxon>
        <taxon>Propionibacteriales</taxon>
        <taxon>Nocardioidaceae</taxon>
        <taxon>Aeromicrobium</taxon>
    </lineage>
</organism>
<dbReference type="GO" id="GO:0019284">
    <property type="term" value="P:L-methionine salvage from S-adenosylmethionine"/>
    <property type="evidence" value="ECO:0007669"/>
    <property type="project" value="TreeGrafter"/>
</dbReference>
<dbReference type="InterPro" id="IPR035994">
    <property type="entry name" value="Nucleoside_phosphorylase_sf"/>
</dbReference>
<proteinExistence type="predicted"/>
<dbReference type="NCBIfam" id="NF004168">
    <property type="entry name" value="PRK05634.1"/>
    <property type="match status" value="1"/>
</dbReference>
<dbReference type="InterPro" id="IPR000845">
    <property type="entry name" value="Nucleoside_phosphorylase_d"/>
</dbReference>
<comment type="caution">
    <text evidence="2">The sequence shown here is derived from an EMBL/GenBank/DDBJ whole genome shotgun (WGS) entry which is preliminary data.</text>
</comment>
<dbReference type="GO" id="GO:0008782">
    <property type="term" value="F:adenosylhomocysteine nucleosidase activity"/>
    <property type="evidence" value="ECO:0007669"/>
    <property type="project" value="TreeGrafter"/>
</dbReference>
<protein>
    <submittedName>
        <fullName evidence="2">Nucleosidase</fullName>
    </submittedName>
</protein>
<sequence>MTPLVVAATAAEAAYVPEGLATVITGIGKVEAAAVTALAIGEHRPDVVLNVGTAGALRTGMSGIFLPSLAINHDLDAPSIRALGAEAIDEVAIADGDGSVLATGDRFVSDAALRDVLAQRAGLVDMEGFAVARVAAAMGVPARLVKVVSDTADDSALDWPDVVDGCARQLGEWLAQSL</sequence>
<evidence type="ECO:0000259" key="1">
    <source>
        <dbReference type="Pfam" id="PF01048"/>
    </source>
</evidence>
<keyword evidence="3" id="KW-1185">Reference proteome</keyword>
<dbReference type="EMBL" id="RDBF01000013">
    <property type="protein sequence ID" value="RLV54792.1"/>
    <property type="molecule type" value="Genomic_DNA"/>
</dbReference>
<dbReference type="GO" id="GO:0009116">
    <property type="term" value="P:nucleoside metabolic process"/>
    <property type="evidence" value="ECO:0007669"/>
    <property type="project" value="InterPro"/>
</dbReference>
<gene>
    <name evidence="2" type="ORF">D9V41_14415</name>
</gene>
<evidence type="ECO:0000313" key="3">
    <source>
        <dbReference type="Proteomes" id="UP000282515"/>
    </source>
</evidence>
<dbReference type="OrthoDB" id="3852236at2"/>
<dbReference type="PANTHER" id="PTHR46832:SF1">
    <property type="entry name" value="5'-METHYLTHIOADENOSINE_S-ADENOSYLHOMOCYSTEINE NUCLEOSIDASE"/>
    <property type="match status" value="1"/>
</dbReference>
<dbReference type="PANTHER" id="PTHR46832">
    <property type="entry name" value="5'-METHYLTHIOADENOSINE/S-ADENOSYLHOMOCYSTEINE NUCLEOSIDASE"/>
    <property type="match status" value="1"/>
</dbReference>
<dbReference type="Pfam" id="PF01048">
    <property type="entry name" value="PNP_UDP_1"/>
    <property type="match status" value="1"/>
</dbReference>